<evidence type="ECO:0000259" key="1">
    <source>
        <dbReference type="Pfam" id="PF21355"/>
    </source>
</evidence>
<dbReference type="EMBL" id="GFAA01001040">
    <property type="protein sequence ID" value="JAU02395.1"/>
    <property type="molecule type" value="mRNA"/>
</dbReference>
<sequence>IQALQTFQQTASDLVEERFSETELSIKRLDRELHLQPMMPGFEHVWKIQPYFALKDAAMASTGEISSGIVYVNKPGYALEFIVGFPRPSGVISTPQLSFKCRIHAGDFDDMLPWPFKEKLILVLFNQQDERGSKSFELDTQTADPTAECFKKPASGQPNAKFGFSEVISIPLLENTNKGFLLCNCVALKIVVP</sequence>
<organism evidence="2">
    <name type="scientific">Amblyomma sculptum</name>
    <name type="common">Tick</name>
    <dbReference type="NCBI Taxonomy" id="1581419"/>
    <lineage>
        <taxon>Eukaryota</taxon>
        <taxon>Metazoa</taxon>
        <taxon>Ecdysozoa</taxon>
        <taxon>Arthropoda</taxon>
        <taxon>Chelicerata</taxon>
        <taxon>Arachnida</taxon>
        <taxon>Acari</taxon>
        <taxon>Parasitiformes</taxon>
        <taxon>Ixodida</taxon>
        <taxon>Ixodoidea</taxon>
        <taxon>Ixodidae</taxon>
        <taxon>Amblyomminae</taxon>
        <taxon>Amblyomma</taxon>
    </lineage>
</organism>
<reference evidence="2" key="2">
    <citation type="journal article" date="2017" name="Front. Cell. Infect. Microbiol.">
        <title>Analysis of the Salivary Gland Transcriptome of Unfed and Partially Fed Amblyomma sculptum Ticks and Descriptive Proteome of the Saliva.</title>
        <authorList>
            <person name="Esteves E."/>
            <person name="Maruyama S.R."/>
            <person name="Kawahara R."/>
            <person name="Fujita A."/>
            <person name="Martins L.A."/>
            <person name="Righi A.A."/>
            <person name="Costa F.B."/>
            <person name="Palmisano G."/>
            <person name="Labruna M.B."/>
            <person name="Sa-Nunes A."/>
            <person name="Ribeiro J.M.C."/>
            <person name="Fogaca A.C."/>
        </authorList>
    </citation>
    <scope>NUCLEOTIDE SEQUENCE</scope>
</reference>
<dbReference type="Pfam" id="PF21355">
    <property type="entry name" value="TRAF-mep_MATH"/>
    <property type="match status" value="1"/>
</dbReference>
<evidence type="ECO:0000313" key="2">
    <source>
        <dbReference type="EMBL" id="JAU02395.1"/>
    </source>
</evidence>
<dbReference type="InterPro" id="IPR049342">
    <property type="entry name" value="TRAF1-6_MATH_dom"/>
</dbReference>
<reference evidence="2" key="1">
    <citation type="submission" date="2016-09" db="EMBL/GenBank/DDBJ databases">
        <authorList>
            <person name="Capua I."/>
            <person name="De Benedictis P."/>
            <person name="Joannis T."/>
            <person name="Lombin L.H."/>
            <person name="Cattoli G."/>
        </authorList>
    </citation>
    <scope>NUCLEOTIDE SEQUENCE</scope>
</reference>
<feature type="non-terminal residue" evidence="2">
    <location>
        <position position="1"/>
    </location>
</feature>
<feature type="domain" description="TRAF1-6 MATH" evidence="1">
    <location>
        <begin position="65"/>
        <end position="176"/>
    </location>
</feature>
<dbReference type="AlphaFoldDB" id="A0A1E1XSZ0"/>
<accession>A0A1E1XSZ0</accession>
<dbReference type="Gene3D" id="2.60.210.10">
    <property type="entry name" value="Apoptosis, Tumor Necrosis Factor Receptor Associated Protein 2, Chain A"/>
    <property type="match status" value="1"/>
</dbReference>
<dbReference type="InterPro" id="IPR008974">
    <property type="entry name" value="TRAF-like"/>
</dbReference>
<protein>
    <submittedName>
        <fullName evidence="2">Putative tumor necrosis factor receptor</fullName>
    </submittedName>
</protein>
<dbReference type="SUPFAM" id="SSF49599">
    <property type="entry name" value="TRAF domain-like"/>
    <property type="match status" value="1"/>
</dbReference>
<proteinExistence type="evidence at transcript level"/>
<name>A0A1E1XSZ0_AMBSC</name>
<keyword evidence="2" id="KW-0675">Receptor</keyword>